<comment type="caution">
    <text evidence="1">The sequence shown here is derived from an EMBL/GenBank/DDBJ whole genome shotgun (WGS) entry which is preliminary data.</text>
</comment>
<proteinExistence type="predicted"/>
<gene>
    <name evidence="1" type="ORF">Taro_055037</name>
</gene>
<evidence type="ECO:0000313" key="2">
    <source>
        <dbReference type="Proteomes" id="UP000652761"/>
    </source>
</evidence>
<evidence type="ECO:0000313" key="1">
    <source>
        <dbReference type="EMBL" id="MQM21990.1"/>
    </source>
</evidence>
<protein>
    <submittedName>
        <fullName evidence="1">Uncharacterized protein</fullName>
    </submittedName>
</protein>
<sequence>MLERTIGLFCS</sequence>
<reference evidence="1" key="1">
    <citation type="submission" date="2017-07" db="EMBL/GenBank/DDBJ databases">
        <title>Taro Niue Genome Assembly and Annotation.</title>
        <authorList>
            <person name="Atibalentja N."/>
            <person name="Keating K."/>
            <person name="Fields C.J."/>
        </authorList>
    </citation>
    <scope>NUCLEOTIDE SEQUENCE</scope>
    <source>
        <strain evidence="1">Niue_2</strain>
        <tissue evidence="1">Leaf</tissue>
    </source>
</reference>
<keyword evidence="2" id="KW-1185">Reference proteome</keyword>
<name>A0A843XSF8_COLES</name>
<dbReference type="Proteomes" id="UP000652761">
    <property type="component" value="Unassembled WGS sequence"/>
</dbReference>
<dbReference type="EMBL" id="NMUH01011925">
    <property type="protein sequence ID" value="MQM21990.1"/>
    <property type="molecule type" value="Genomic_DNA"/>
</dbReference>
<accession>A0A843XSF8</accession>
<organism evidence="1 2">
    <name type="scientific">Colocasia esculenta</name>
    <name type="common">Wild taro</name>
    <name type="synonym">Arum esculentum</name>
    <dbReference type="NCBI Taxonomy" id="4460"/>
    <lineage>
        <taxon>Eukaryota</taxon>
        <taxon>Viridiplantae</taxon>
        <taxon>Streptophyta</taxon>
        <taxon>Embryophyta</taxon>
        <taxon>Tracheophyta</taxon>
        <taxon>Spermatophyta</taxon>
        <taxon>Magnoliopsida</taxon>
        <taxon>Liliopsida</taxon>
        <taxon>Araceae</taxon>
        <taxon>Aroideae</taxon>
        <taxon>Colocasieae</taxon>
        <taxon>Colocasia</taxon>
    </lineage>
</organism>